<organism evidence="1 2">
    <name type="scientific">Brassica cretica</name>
    <name type="common">Mustard</name>
    <dbReference type="NCBI Taxonomy" id="69181"/>
    <lineage>
        <taxon>Eukaryota</taxon>
        <taxon>Viridiplantae</taxon>
        <taxon>Streptophyta</taxon>
        <taxon>Embryophyta</taxon>
        <taxon>Tracheophyta</taxon>
        <taxon>Spermatophyta</taxon>
        <taxon>Magnoliopsida</taxon>
        <taxon>eudicotyledons</taxon>
        <taxon>Gunneridae</taxon>
        <taxon>Pentapetalae</taxon>
        <taxon>rosids</taxon>
        <taxon>malvids</taxon>
        <taxon>Brassicales</taxon>
        <taxon>Brassicaceae</taxon>
        <taxon>Brassiceae</taxon>
        <taxon>Brassica</taxon>
    </lineage>
</organism>
<proteinExistence type="predicted"/>
<accession>A0A8S9FQH7</accession>
<reference evidence="1" key="1">
    <citation type="submission" date="2019-12" db="EMBL/GenBank/DDBJ databases">
        <title>Genome sequencing and annotation of Brassica cretica.</title>
        <authorList>
            <person name="Studholme D.J."/>
            <person name="Sarris P.F."/>
        </authorList>
    </citation>
    <scope>NUCLEOTIDE SEQUENCE</scope>
    <source>
        <strain evidence="1">PFS-001/15</strain>
        <tissue evidence="1">Leaf</tissue>
    </source>
</reference>
<comment type="caution">
    <text evidence="1">The sequence shown here is derived from an EMBL/GenBank/DDBJ whole genome shotgun (WGS) entry which is preliminary data.</text>
</comment>
<gene>
    <name evidence="1" type="ORF">F2Q68_00018897</name>
</gene>
<dbReference type="AlphaFoldDB" id="A0A8S9FQH7"/>
<evidence type="ECO:0000313" key="2">
    <source>
        <dbReference type="Proteomes" id="UP000712281"/>
    </source>
</evidence>
<dbReference type="EMBL" id="QGKW02002228">
    <property type="protein sequence ID" value="KAF2535880.1"/>
    <property type="molecule type" value="Genomic_DNA"/>
</dbReference>
<dbReference type="Proteomes" id="UP000712281">
    <property type="component" value="Unassembled WGS sequence"/>
</dbReference>
<sequence>MQALPKQKALRSDRLLTLLAWQSNLYWIWNERNSGHTNSFRSIDALFTIIDRQIRNRIQGFRSSNPILASSMMQTGTSKSGAKEACQEVRRDVRQGVRQEVIQRVAVSNKPKIVHQCTNMKVRQKVLKHSCAFGTRKETDRCISNCVRPKKKQHQIVECFAREKSINMAKKANKTFIKPKRVEKVFLAKSGLLDEIKDKTSEEGCSSGRSDLEVDQEASSLEPEHRVICDEEKLMVKNTTHEGNQVISRSWSKGSSTCASDCAAGLVIYSAVRQNGDVLQGLHISWGRKAWCGVHLVGEKSTFGVEVSK</sequence>
<protein>
    <submittedName>
        <fullName evidence="1">Uncharacterized protein</fullName>
    </submittedName>
</protein>
<name>A0A8S9FQH7_BRACR</name>
<evidence type="ECO:0000313" key="1">
    <source>
        <dbReference type="EMBL" id="KAF2535880.1"/>
    </source>
</evidence>